<dbReference type="GO" id="GO:0016758">
    <property type="term" value="F:hexosyltransferase activity"/>
    <property type="evidence" value="ECO:0007669"/>
    <property type="project" value="InterPro"/>
</dbReference>
<keyword evidence="6" id="KW-0735">Signal-anchor</keyword>
<proteinExistence type="inferred from homology"/>
<keyword evidence="9" id="KW-0472">Membrane</keyword>
<gene>
    <name evidence="10" type="ORF">OESDEN_03483</name>
</gene>
<keyword evidence="5" id="KW-0812">Transmembrane</keyword>
<keyword evidence="4" id="KW-0808">Transferase</keyword>
<dbReference type="OrthoDB" id="6381420at2759"/>
<keyword evidence="8" id="KW-0333">Golgi apparatus</keyword>
<evidence type="ECO:0000256" key="9">
    <source>
        <dbReference type="ARBA" id="ARBA00023136"/>
    </source>
</evidence>
<dbReference type="AlphaFoldDB" id="A0A0B1TMD3"/>
<keyword evidence="7" id="KW-1133">Transmembrane helix</keyword>
<dbReference type="InterPro" id="IPR002659">
    <property type="entry name" value="Glyco_trans_31"/>
</dbReference>
<evidence type="ECO:0000313" key="11">
    <source>
        <dbReference type="Proteomes" id="UP000053660"/>
    </source>
</evidence>
<evidence type="ECO:0000256" key="4">
    <source>
        <dbReference type="ARBA" id="ARBA00022679"/>
    </source>
</evidence>
<feature type="non-terminal residue" evidence="10">
    <location>
        <position position="1"/>
    </location>
</feature>
<dbReference type="Proteomes" id="UP000053660">
    <property type="component" value="Unassembled WGS sequence"/>
</dbReference>
<keyword evidence="3" id="KW-0328">Glycosyltransferase</keyword>
<evidence type="ECO:0000313" key="10">
    <source>
        <dbReference type="EMBL" id="KHJ96555.1"/>
    </source>
</evidence>
<keyword evidence="11" id="KW-1185">Reference proteome</keyword>
<evidence type="ECO:0000256" key="2">
    <source>
        <dbReference type="ARBA" id="ARBA00008661"/>
    </source>
</evidence>
<evidence type="ECO:0000256" key="5">
    <source>
        <dbReference type="ARBA" id="ARBA00022692"/>
    </source>
</evidence>
<comment type="similarity">
    <text evidence="2">Belongs to the glycosyltransferase 31 family.</text>
</comment>
<protein>
    <submittedName>
        <fullName evidence="10">Uncharacterized protein</fullName>
    </submittedName>
</protein>
<evidence type="ECO:0000256" key="6">
    <source>
        <dbReference type="ARBA" id="ARBA00022968"/>
    </source>
</evidence>
<evidence type="ECO:0000256" key="7">
    <source>
        <dbReference type="ARBA" id="ARBA00022989"/>
    </source>
</evidence>
<dbReference type="GO" id="GO:0000139">
    <property type="term" value="C:Golgi membrane"/>
    <property type="evidence" value="ECO:0007669"/>
    <property type="project" value="UniProtKB-SubCell"/>
</dbReference>
<evidence type="ECO:0000256" key="1">
    <source>
        <dbReference type="ARBA" id="ARBA00004323"/>
    </source>
</evidence>
<dbReference type="Pfam" id="PF01762">
    <property type="entry name" value="Galactosyl_T"/>
    <property type="match status" value="1"/>
</dbReference>
<accession>A0A0B1TMD3</accession>
<comment type="subcellular location">
    <subcellularLocation>
        <location evidence="1">Golgi apparatus membrane</location>
        <topology evidence="1">Single-pass type II membrane protein</topology>
    </subcellularLocation>
</comment>
<organism evidence="10 11">
    <name type="scientific">Oesophagostomum dentatum</name>
    <name type="common">Nodular worm</name>
    <dbReference type="NCBI Taxonomy" id="61180"/>
    <lineage>
        <taxon>Eukaryota</taxon>
        <taxon>Metazoa</taxon>
        <taxon>Ecdysozoa</taxon>
        <taxon>Nematoda</taxon>
        <taxon>Chromadorea</taxon>
        <taxon>Rhabditida</taxon>
        <taxon>Rhabditina</taxon>
        <taxon>Rhabditomorpha</taxon>
        <taxon>Strongyloidea</taxon>
        <taxon>Strongylidae</taxon>
        <taxon>Oesophagostomum</taxon>
    </lineage>
</organism>
<sequence>LNSPKIFVGGSLPVQISQKSRPLTPIRSFRYGNSKHILGCRVLTHGVVVRNPKSKWYLSNEEYSDNDLGTYCQGMAYIFSGDQLLHMRDNISRVQYLWMDDWYVTRALLSGTNTTLLDLRDHYCSTNSEDELNAALDQKKKNRNRTIFAHFRPADKFPLKRSAQIWKEFMALNNKCN</sequence>
<reference evidence="10 11" key="1">
    <citation type="submission" date="2014-03" db="EMBL/GenBank/DDBJ databases">
        <title>Draft genome of the hookworm Oesophagostomum dentatum.</title>
        <authorList>
            <person name="Mitreva M."/>
        </authorList>
    </citation>
    <scope>NUCLEOTIDE SEQUENCE [LARGE SCALE GENOMIC DNA]</scope>
    <source>
        <strain evidence="10 11">OD-Hann</strain>
    </source>
</reference>
<dbReference type="EMBL" id="KN549639">
    <property type="protein sequence ID" value="KHJ96555.1"/>
    <property type="molecule type" value="Genomic_DNA"/>
</dbReference>
<evidence type="ECO:0000256" key="3">
    <source>
        <dbReference type="ARBA" id="ARBA00022676"/>
    </source>
</evidence>
<name>A0A0B1TMD3_OESDE</name>
<evidence type="ECO:0000256" key="8">
    <source>
        <dbReference type="ARBA" id="ARBA00023034"/>
    </source>
</evidence>